<keyword evidence="3 12" id="KW-0919">Taste</keyword>
<evidence type="ECO:0000256" key="1">
    <source>
        <dbReference type="ARBA" id="ARBA00004141"/>
    </source>
</evidence>
<gene>
    <name evidence="15" type="primary">LOC108717613</name>
</gene>
<dbReference type="SUPFAM" id="SSF81321">
    <property type="entry name" value="Family A G protein-coupled receptor-like"/>
    <property type="match status" value="1"/>
</dbReference>
<dbReference type="InterPro" id="IPR007960">
    <property type="entry name" value="TAS2R"/>
</dbReference>
<keyword evidence="5 12" id="KW-0812">Transmembrane</keyword>
<evidence type="ECO:0000256" key="9">
    <source>
        <dbReference type="ARBA" id="ARBA00023170"/>
    </source>
</evidence>
<dbReference type="Pfam" id="PF05296">
    <property type="entry name" value="TAS2R"/>
    <property type="match status" value="1"/>
</dbReference>
<keyword evidence="14" id="KW-1185">Reference proteome</keyword>
<feature type="transmembrane region" description="Helical" evidence="13">
    <location>
        <begin position="259"/>
        <end position="277"/>
    </location>
</feature>
<keyword evidence="6 13" id="KW-1133">Transmembrane helix</keyword>
<sequence length="309" mass="36295">MLFPIYFAVFIIMILIVGLAVNAFITICNMKSWSRERKFKPSDKILTALCFIRFFLQCDFMMEIFGMWLEFIPLSEYKPRCIFYFIQVFMDFFSRWLGAWLSMLYYVKITIFKNAFFLQLQTLIPRITGYVIFISVFISFAPGLIYALSAKQGFCINAKGVNVTTNITSDLLTFRVISFFFGHSLPFMLEMLSSIYLLCTLLVHIRHTKSYVSNFTEPNMDAHWAVFRYILLLNLMSMCNFFGNFFLWSFISDYIGRGIGYFLAFSYPTSHSIVLILSNPKLRREIVNMFHCATNLWRFSKQDSETVTQ</sequence>
<keyword evidence="9 12" id="KW-0675">Receptor</keyword>
<evidence type="ECO:0000256" key="8">
    <source>
        <dbReference type="ARBA" id="ARBA00023136"/>
    </source>
</evidence>
<protein>
    <recommendedName>
        <fullName evidence="12">Taste receptor type 2</fullName>
    </recommendedName>
</protein>
<evidence type="ECO:0000256" key="11">
    <source>
        <dbReference type="RuleBase" id="RU004423"/>
    </source>
</evidence>
<keyword evidence="10 12" id="KW-0807">Transducer</keyword>
<feature type="transmembrane region" description="Helical" evidence="13">
    <location>
        <begin position="82"/>
        <end position="107"/>
    </location>
</feature>
<name>A0A8J0VJN5_XENLA</name>
<keyword evidence="8 12" id="KW-0472">Membrane</keyword>
<evidence type="ECO:0000256" key="3">
    <source>
        <dbReference type="ARBA" id="ARBA00022480"/>
    </source>
</evidence>
<evidence type="ECO:0000256" key="12">
    <source>
        <dbReference type="RuleBase" id="RU004424"/>
    </source>
</evidence>
<evidence type="ECO:0000313" key="14">
    <source>
        <dbReference type="Proteomes" id="UP000186698"/>
    </source>
</evidence>
<accession>A0A8J0VJN5</accession>
<dbReference type="GO" id="GO:0001580">
    <property type="term" value="P:detection of chemical stimulus involved in sensory perception of bitter taste"/>
    <property type="evidence" value="ECO:0000318"/>
    <property type="project" value="GO_Central"/>
</dbReference>
<comment type="subcellular location">
    <subcellularLocation>
        <location evidence="1 12">Membrane</location>
        <topology evidence="1 12">Multi-pass membrane protein</topology>
    </subcellularLocation>
</comment>
<evidence type="ECO:0000313" key="15">
    <source>
        <dbReference type="RefSeq" id="XP_018120310.1"/>
    </source>
</evidence>
<reference evidence="15" key="1">
    <citation type="submission" date="2025-08" db="UniProtKB">
        <authorList>
            <consortium name="RefSeq"/>
        </authorList>
    </citation>
    <scope>IDENTIFICATION</scope>
    <source>
        <strain evidence="15">J_2021</strain>
        <tissue evidence="15">Erythrocytes</tissue>
    </source>
</reference>
<dbReference type="PANTHER" id="PTHR11394:SF161">
    <property type="entry name" value="TASTE RECEPTOR TYPE 2"/>
    <property type="match status" value="1"/>
</dbReference>
<feature type="transmembrane region" description="Helical" evidence="13">
    <location>
        <begin position="185"/>
        <end position="205"/>
    </location>
</feature>
<evidence type="ECO:0000256" key="7">
    <source>
        <dbReference type="ARBA" id="ARBA00023040"/>
    </source>
</evidence>
<dbReference type="CTD" id="108717613"/>
<evidence type="ECO:0000256" key="2">
    <source>
        <dbReference type="ARBA" id="ARBA00007376"/>
    </source>
</evidence>
<feature type="transmembrane region" description="Helical" evidence="13">
    <location>
        <begin position="6"/>
        <end position="25"/>
    </location>
</feature>
<evidence type="ECO:0000256" key="13">
    <source>
        <dbReference type="SAM" id="Phobius"/>
    </source>
</evidence>
<feature type="transmembrane region" description="Helical" evidence="13">
    <location>
        <begin position="226"/>
        <end position="247"/>
    </location>
</feature>
<dbReference type="RefSeq" id="XP_018120310.1">
    <property type="nucleotide sequence ID" value="XM_018264821.2"/>
</dbReference>
<dbReference type="GO" id="GO:0004930">
    <property type="term" value="F:G protein-coupled receptor activity"/>
    <property type="evidence" value="ECO:0007669"/>
    <property type="project" value="UniProtKB-KW"/>
</dbReference>
<dbReference type="GO" id="GO:0016020">
    <property type="term" value="C:membrane"/>
    <property type="evidence" value="ECO:0000318"/>
    <property type="project" value="GO_Central"/>
</dbReference>
<keyword evidence="7 12" id="KW-0297">G-protein coupled receptor</keyword>
<feature type="transmembrane region" description="Helical" evidence="13">
    <location>
        <begin position="127"/>
        <end position="148"/>
    </location>
</feature>
<dbReference type="GeneID" id="108717613"/>
<feature type="transmembrane region" description="Helical" evidence="13">
    <location>
        <begin position="45"/>
        <end position="62"/>
    </location>
</feature>
<dbReference type="GO" id="GO:0033038">
    <property type="term" value="F:bitter taste receptor activity"/>
    <property type="evidence" value="ECO:0000318"/>
    <property type="project" value="GO_Central"/>
</dbReference>
<organism evidence="14 15">
    <name type="scientific">Xenopus laevis</name>
    <name type="common">African clawed frog</name>
    <dbReference type="NCBI Taxonomy" id="8355"/>
    <lineage>
        <taxon>Eukaryota</taxon>
        <taxon>Metazoa</taxon>
        <taxon>Chordata</taxon>
        <taxon>Craniata</taxon>
        <taxon>Vertebrata</taxon>
        <taxon>Euteleostomi</taxon>
        <taxon>Amphibia</taxon>
        <taxon>Batrachia</taxon>
        <taxon>Anura</taxon>
        <taxon>Pipoidea</taxon>
        <taxon>Pipidae</taxon>
        <taxon>Xenopodinae</taxon>
        <taxon>Xenopus</taxon>
        <taxon>Xenopus</taxon>
    </lineage>
</organism>
<dbReference type="PANTHER" id="PTHR11394">
    <property type="entry name" value="TASTE RECEPTOR TYPE 2"/>
    <property type="match status" value="1"/>
</dbReference>
<evidence type="ECO:0000256" key="4">
    <source>
        <dbReference type="ARBA" id="ARBA00022606"/>
    </source>
</evidence>
<dbReference type="KEGG" id="xla:108717613"/>
<evidence type="ECO:0000256" key="10">
    <source>
        <dbReference type="ARBA" id="ARBA00023224"/>
    </source>
</evidence>
<evidence type="ECO:0000256" key="5">
    <source>
        <dbReference type="ARBA" id="ARBA00022692"/>
    </source>
</evidence>
<evidence type="ECO:0000256" key="6">
    <source>
        <dbReference type="ARBA" id="ARBA00022989"/>
    </source>
</evidence>
<keyword evidence="4 12" id="KW-0716">Sensory transduction</keyword>
<dbReference type="OrthoDB" id="8876749at2759"/>
<dbReference type="Proteomes" id="UP000186698">
    <property type="component" value="Chromosome 5S"/>
</dbReference>
<proteinExistence type="inferred from homology"/>
<comment type="similarity">
    <text evidence="2 11">Belongs to the G-protein coupled receptor T2R family.</text>
</comment>
<dbReference type="AlphaFoldDB" id="A0A8J0VJN5"/>